<dbReference type="PROSITE" id="PS00211">
    <property type="entry name" value="ABC_TRANSPORTER_1"/>
    <property type="match status" value="1"/>
</dbReference>
<dbReference type="PANTHER" id="PTHR43038:SF3">
    <property type="entry name" value="ABC TRANSPORTER G FAMILY MEMBER 20 ISOFORM X1"/>
    <property type="match status" value="1"/>
</dbReference>
<dbReference type="Gene3D" id="3.40.50.300">
    <property type="entry name" value="P-loop containing nucleotide triphosphate hydrolases"/>
    <property type="match status" value="1"/>
</dbReference>
<proteinExistence type="predicted"/>
<evidence type="ECO:0000313" key="4">
    <source>
        <dbReference type="EMBL" id="PIS43018.1"/>
    </source>
</evidence>
<dbReference type="AlphaFoldDB" id="A0A2H0YWZ9"/>
<accession>A0A2H0YWZ9</accession>
<dbReference type="InterPro" id="IPR003593">
    <property type="entry name" value="AAA+_ATPase"/>
</dbReference>
<dbReference type="SUPFAM" id="SSF52540">
    <property type="entry name" value="P-loop containing nucleoside triphosphate hydrolases"/>
    <property type="match status" value="1"/>
</dbReference>
<dbReference type="PROSITE" id="PS50893">
    <property type="entry name" value="ABC_TRANSPORTER_2"/>
    <property type="match status" value="1"/>
</dbReference>
<dbReference type="EMBL" id="PEXU01000006">
    <property type="protein sequence ID" value="PIS43018.1"/>
    <property type="molecule type" value="Genomic_DNA"/>
</dbReference>
<organism evidence="4 5">
    <name type="scientific">Candidatus Kerfeldbacteria bacterium CG08_land_8_20_14_0_20_40_16</name>
    <dbReference type="NCBI Taxonomy" id="2014244"/>
    <lineage>
        <taxon>Bacteria</taxon>
        <taxon>Candidatus Kerfeldiibacteriota</taxon>
    </lineage>
</organism>
<dbReference type="InterPro" id="IPR027417">
    <property type="entry name" value="P-loop_NTPase"/>
</dbReference>
<dbReference type="GO" id="GO:0016887">
    <property type="term" value="F:ATP hydrolysis activity"/>
    <property type="evidence" value="ECO:0007669"/>
    <property type="project" value="InterPro"/>
</dbReference>
<dbReference type="CDD" id="cd03230">
    <property type="entry name" value="ABC_DR_subfamily_A"/>
    <property type="match status" value="1"/>
</dbReference>
<dbReference type="GO" id="GO:0005524">
    <property type="term" value="F:ATP binding"/>
    <property type="evidence" value="ECO:0007669"/>
    <property type="project" value="UniProtKB-KW"/>
</dbReference>
<dbReference type="InterPro" id="IPR003439">
    <property type="entry name" value="ABC_transporter-like_ATP-bd"/>
</dbReference>
<gene>
    <name evidence="4" type="ORF">COT24_00570</name>
</gene>
<dbReference type="InterPro" id="IPR017871">
    <property type="entry name" value="ABC_transporter-like_CS"/>
</dbReference>
<protein>
    <submittedName>
        <fullName evidence="4">ABC transporter ATP-binding protein</fullName>
    </submittedName>
</protein>
<dbReference type="SMART" id="SM00382">
    <property type="entry name" value="AAA"/>
    <property type="match status" value="1"/>
</dbReference>
<dbReference type="Pfam" id="PF00005">
    <property type="entry name" value="ABC_tran"/>
    <property type="match status" value="1"/>
</dbReference>
<reference evidence="4 5" key="1">
    <citation type="submission" date="2017-09" db="EMBL/GenBank/DDBJ databases">
        <title>Depth-based differentiation of microbial function through sediment-hosted aquifers and enrichment of novel symbionts in the deep terrestrial subsurface.</title>
        <authorList>
            <person name="Probst A.J."/>
            <person name="Ladd B."/>
            <person name="Jarett J.K."/>
            <person name="Geller-Mcgrath D.E."/>
            <person name="Sieber C.M."/>
            <person name="Emerson J.B."/>
            <person name="Anantharaman K."/>
            <person name="Thomas B.C."/>
            <person name="Malmstrom R."/>
            <person name="Stieglmeier M."/>
            <person name="Klingl A."/>
            <person name="Woyke T."/>
            <person name="Ryan C.M."/>
            <person name="Banfield J.F."/>
        </authorList>
    </citation>
    <scope>NUCLEOTIDE SEQUENCE [LARGE SCALE GENOMIC DNA]</scope>
    <source>
        <strain evidence="4">CG08_land_8_20_14_0_20_40_16</strain>
    </source>
</reference>
<dbReference type="Proteomes" id="UP000231542">
    <property type="component" value="Unassembled WGS sequence"/>
</dbReference>
<evidence type="ECO:0000256" key="1">
    <source>
        <dbReference type="ARBA" id="ARBA00022741"/>
    </source>
</evidence>
<keyword evidence="1" id="KW-0547">Nucleotide-binding</keyword>
<evidence type="ECO:0000259" key="3">
    <source>
        <dbReference type="PROSITE" id="PS50893"/>
    </source>
</evidence>
<name>A0A2H0YWZ9_9BACT</name>
<sequence length="286" mass="30975">MNSAISIKNLSKDYGQVHALQNVTLEIPAGKITGLVGPNGAGKSTLIKALVGALQPSAGLMNVLELNPIRKRWNLRKQIGYMPQEPALYTDLSARENVLFYARVHRSANARGLAEQLLNELNLADRLDSAVHTLSGGMQKRVSLACALIHNPKLLILDEPTAALDPLLKRHLWVRFKKLAAAGKTLLISTHLIDEAMLCDNVVLLQHGRVVANDMPQALIASGAARIRYRGETGEWSETVSATGTALAVALQKHGLSQDIASVEIEAENLEDVMVARLEQQGKGKP</sequence>
<keyword evidence="2 4" id="KW-0067">ATP-binding</keyword>
<dbReference type="PANTHER" id="PTHR43038">
    <property type="entry name" value="ATP-BINDING CASSETTE, SUB-FAMILY H, MEMBER 1"/>
    <property type="match status" value="1"/>
</dbReference>
<evidence type="ECO:0000256" key="2">
    <source>
        <dbReference type="ARBA" id="ARBA00022840"/>
    </source>
</evidence>
<evidence type="ECO:0000313" key="5">
    <source>
        <dbReference type="Proteomes" id="UP000231542"/>
    </source>
</evidence>
<comment type="caution">
    <text evidence="4">The sequence shown here is derived from an EMBL/GenBank/DDBJ whole genome shotgun (WGS) entry which is preliminary data.</text>
</comment>
<feature type="domain" description="ABC transporter" evidence="3">
    <location>
        <begin position="5"/>
        <end position="232"/>
    </location>
</feature>